<dbReference type="SUPFAM" id="SSF56349">
    <property type="entry name" value="DNA breaking-rejoining enzymes"/>
    <property type="match status" value="1"/>
</dbReference>
<proteinExistence type="inferred from homology"/>
<keyword evidence="3" id="KW-0233">DNA recombination</keyword>
<evidence type="ECO:0000259" key="4">
    <source>
        <dbReference type="PROSITE" id="PS51898"/>
    </source>
</evidence>
<dbReference type="Proteomes" id="UP000450012">
    <property type="component" value="Unassembled WGS sequence"/>
</dbReference>
<evidence type="ECO:0000313" key="6">
    <source>
        <dbReference type="Proteomes" id="UP000450012"/>
    </source>
</evidence>
<dbReference type="GO" id="GO:0006310">
    <property type="term" value="P:DNA recombination"/>
    <property type="evidence" value="ECO:0007669"/>
    <property type="project" value="UniProtKB-KW"/>
</dbReference>
<dbReference type="PANTHER" id="PTHR30629">
    <property type="entry name" value="PROPHAGE INTEGRASE"/>
    <property type="match status" value="1"/>
</dbReference>
<dbReference type="InterPro" id="IPR013762">
    <property type="entry name" value="Integrase-like_cat_sf"/>
</dbReference>
<comment type="caution">
    <text evidence="5">The sequence shown here is derived from an EMBL/GenBank/DDBJ whole genome shotgun (WGS) entry which is preliminary data.</text>
</comment>
<name>A0A7X4GVA9_9BURK</name>
<dbReference type="Gene3D" id="3.30.160.390">
    <property type="entry name" value="Integrase, DNA-binding domain"/>
    <property type="match status" value="1"/>
</dbReference>
<dbReference type="InterPro" id="IPR025166">
    <property type="entry name" value="Integrase_DNA_bind_dom"/>
</dbReference>
<feature type="domain" description="Tyr recombinase" evidence="4">
    <location>
        <begin position="237"/>
        <end position="408"/>
    </location>
</feature>
<dbReference type="Pfam" id="PF00589">
    <property type="entry name" value="Phage_integrase"/>
    <property type="match status" value="1"/>
</dbReference>
<dbReference type="EMBL" id="WWCK01000006">
    <property type="protein sequence ID" value="MYM69254.1"/>
    <property type="molecule type" value="Genomic_DNA"/>
</dbReference>
<evidence type="ECO:0000256" key="3">
    <source>
        <dbReference type="ARBA" id="ARBA00023172"/>
    </source>
</evidence>
<dbReference type="AlphaFoldDB" id="A0A7X4GVA9"/>
<evidence type="ECO:0000256" key="1">
    <source>
        <dbReference type="ARBA" id="ARBA00008857"/>
    </source>
</evidence>
<reference evidence="5 6" key="1">
    <citation type="submission" date="2019-12" db="EMBL/GenBank/DDBJ databases">
        <title>Novel species isolated from a subtropical stream in China.</title>
        <authorList>
            <person name="Lu H."/>
        </authorList>
    </citation>
    <scope>NUCLEOTIDE SEQUENCE [LARGE SCALE GENOMIC DNA]</scope>
    <source>
        <strain evidence="5 6">FT55W</strain>
    </source>
</reference>
<gene>
    <name evidence="5" type="ORF">GTP45_20780</name>
</gene>
<evidence type="ECO:0000313" key="5">
    <source>
        <dbReference type="EMBL" id="MYM69254.1"/>
    </source>
</evidence>
<sequence>MAKVNFTADRVAAFQCESGKQQSIMWDAKTPGLGLRVTAAGARSYIFETRLQGKTIRITIGDTRTWTVAKAQAEATRHKAQTDQGIDPRQLRAEQQAAQEAVRAETAAAAVRNSITLGDAWPVYVAERTPHWGEHQISAHRKIIQTGGEKRKRSPKLTKAGPLSALAGERLVDLTDARIEAWAKIEAALRPSSARLAMRLLKAFLNWCSRHPAYAAVVTVNAAKSSRAREILGKPKVKHDLLQREQLAAWFGEVRKIGNPVIAAYLQTLLMIGARREEVAGLRWADVDFQWGSLKLKDKMEDFRMVPLTPFVSHLLAGLPRRNEWVFSSPSADSGKLAEPRIAHNEAVAAAGLPHLTLHGLRRSFATLSEWVEMPAGIAAQIQGHAPQGVREQNYIKRPLDLLRKWHVQIESWMLEQAGIQFQPTPAVLRLVPAT</sequence>
<comment type="similarity">
    <text evidence="1">Belongs to the 'phage' integrase family.</text>
</comment>
<protein>
    <submittedName>
        <fullName evidence="5">Integrase arm-type DNA-binding domain-containing protein</fullName>
    </submittedName>
</protein>
<dbReference type="InterPro" id="IPR038488">
    <property type="entry name" value="Integrase_DNA-bd_sf"/>
</dbReference>
<evidence type="ECO:0000256" key="2">
    <source>
        <dbReference type="ARBA" id="ARBA00022908"/>
    </source>
</evidence>
<organism evidence="5 6">
    <name type="scientific">Duganella rivi</name>
    <dbReference type="NCBI Taxonomy" id="2666083"/>
    <lineage>
        <taxon>Bacteria</taxon>
        <taxon>Pseudomonadati</taxon>
        <taxon>Pseudomonadota</taxon>
        <taxon>Betaproteobacteria</taxon>
        <taxon>Burkholderiales</taxon>
        <taxon>Oxalobacteraceae</taxon>
        <taxon>Telluria group</taxon>
        <taxon>Duganella</taxon>
    </lineage>
</organism>
<dbReference type="Pfam" id="PF13356">
    <property type="entry name" value="Arm-DNA-bind_3"/>
    <property type="match status" value="1"/>
</dbReference>
<dbReference type="PROSITE" id="PS51898">
    <property type="entry name" value="TYR_RECOMBINASE"/>
    <property type="match status" value="1"/>
</dbReference>
<keyword evidence="5" id="KW-0238">DNA-binding</keyword>
<keyword evidence="2" id="KW-0229">DNA integration</keyword>
<dbReference type="InterPro" id="IPR011010">
    <property type="entry name" value="DNA_brk_join_enz"/>
</dbReference>
<dbReference type="InterPro" id="IPR050808">
    <property type="entry name" value="Phage_Integrase"/>
</dbReference>
<dbReference type="RefSeq" id="WP_161015762.1">
    <property type="nucleotide sequence ID" value="NZ_WWCK01000006.1"/>
</dbReference>
<dbReference type="Gene3D" id="1.10.443.10">
    <property type="entry name" value="Intergrase catalytic core"/>
    <property type="match status" value="1"/>
</dbReference>
<keyword evidence="6" id="KW-1185">Reference proteome</keyword>
<dbReference type="InterPro" id="IPR002104">
    <property type="entry name" value="Integrase_catalytic"/>
</dbReference>
<dbReference type="PANTHER" id="PTHR30629:SF6">
    <property type="entry name" value="PROPHAGE INTEGRASE INTA-RELATED"/>
    <property type="match status" value="1"/>
</dbReference>
<accession>A0A7X4GVA9</accession>
<dbReference type="GO" id="GO:0003677">
    <property type="term" value="F:DNA binding"/>
    <property type="evidence" value="ECO:0007669"/>
    <property type="project" value="UniProtKB-KW"/>
</dbReference>
<dbReference type="GO" id="GO:0015074">
    <property type="term" value="P:DNA integration"/>
    <property type="evidence" value="ECO:0007669"/>
    <property type="project" value="UniProtKB-KW"/>
</dbReference>